<name>A0ABW2LAL9_9BACT</name>
<evidence type="ECO:0000313" key="2">
    <source>
        <dbReference type="Proteomes" id="UP001596472"/>
    </source>
</evidence>
<keyword evidence="2" id="KW-1185">Reference proteome</keyword>
<dbReference type="EMBL" id="JBHTBS010000007">
    <property type="protein sequence ID" value="MFC7338359.1"/>
    <property type="molecule type" value="Genomic_DNA"/>
</dbReference>
<accession>A0ABW2LAL9</accession>
<reference evidence="2" key="1">
    <citation type="journal article" date="2019" name="Int. J. Syst. Evol. Microbiol.">
        <title>The Global Catalogue of Microorganisms (GCM) 10K type strain sequencing project: providing services to taxonomists for standard genome sequencing and annotation.</title>
        <authorList>
            <consortium name="The Broad Institute Genomics Platform"/>
            <consortium name="The Broad Institute Genome Sequencing Center for Infectious Disease"/>
            <person name="Wu L."/>
            <person name="Ma J."/>
        </authorList>
    </citation>
    <scope>NUCLEOTIDE SEQUENCE [LARGE SCALE GENOMIC DNA]</scope>
    <source>
        <strain evidence="2">CGMCC 4.1467</strain>
    </source>
</reference>
<sequence>MPVTTLTEFHHWLLAEESTGAPFVLLNTPPDSLCGCAAAVACLLNEFDEESGGNWIAITRPIVHAIASDPAQRRLLGIADSSEACPPTSREGLRKVLNAIAKRGHVVFDDPLALEATEDDLKGFRASIGIPPDVPESFHIILSPAHFHARCLAPLIADSFLEWMANRQQQFAA</sequence>
<gene>
    <name evidence="1" type="ORF">ACFQY0_14290</name>
</gene>
<comment type="caution">
    <text evidence="1">The sequence shown here is derived from an EMBL/GenBank/DDBJ whole genome shotgun (WGS) entry which is preliminary data.</text>
</comment>
<dbReference type="Proteomes" id="UP001596472">
    <property type="component" value="Unassembled WGS sequence"/>
</dbReference>
<evidence type="ECO:0000313" key="1">
    <source>
        <dbReference type="EMBL" id="MFC7338359.1"/>
    </source>
</evidence>
<proteinExistence type="predicted"/>
<protein>
    <submittedName>
        <fullName evidence="1">Uncharacterized protein</fullName>
    </submittedName>
</protein>
<organism evidence="1 2">
    <name type="scientific">Haloferula chungangensis</name>
    <dbReference type="NCBI Taxonomy" id="1048331"/>
    <lineage>
        <taxon>Bacteria</taxon>
        <taxon>Pseudomonadati</taxon>
        <taxon>Verrucomicrobiota</taxon>
        <taxon>Verrucomicrobiia</taxon>
        <taxon>Verrucomicrobiales</taxon>
        <taxon>Verrucomicrobiaceae</taxon>
        <taxon>Haloferula</taxon>
    </lineage>
</organism>
<dbReference type="RefSeq" id="WP_379713603.1">
    <property type="nucleotide sequence ID" value="NZ_JBHTBS010000007.1"/>
</dbReference>